<reference evidence="2" key="1">
    <citation type="journal article" date="2014" name="Int. J. Syst. Evol. Microbiol.">
        <title>Complete genome sequence of Corynebacterium casei LMG S-19264T (=DSM 44701T), isolated from a smear-ripened cheese.</title>
        <authorList>
            <consortium name="US DOE Joint Genome Institute (JGI-PGF)"/>
            <person name="Walter F."/>
            <person name="Albersmeier A."/>
            <person name="Kalinowski J."/>
            <person name="Ruckert C."/>
        </authorList>
    </citation>
    <scope>NUCLEOTIDE SEQUENCE</scope>
    <source>
        <strain evidence="2">VKM B-1513</strain>
    </source>
</reference>
<feature type="transmembrane region" description="Helical" evidence="1">
    <location>
        <begin position="12"/>
        <end position="32"/>
    </location>
</feature>
<evidence type="ECO:0000313" key="2">
    <source>
        <dbReference type="EMBL" id="GLK51600.1"/>
    </source>
</evidence>
<comment type="caution">
    <text evidence="2">The sequence shown here is derived from an EMBL/GenBank/DDBJ whole genome shotgun (WGS) entry which is preliminary data.</text>
</comment>
<keyword evidence="1" id="KW-0812">Transmembrane</keyword>
<reference evidence="2" key="2">
    <citation type="submission" date="2023-01" db="EMBL/GenBank/DDBJ databases">
        <authorList>
            <person name="Sun Q."/>
            <person name="Evtushenko L."/>
        </authorList>
    </citation>
    <scope>NUCLEOTIDE SEQUENCE</scope>
    <source>
        <strain evidence="2">VKM B-1513</strain>
    </source>
</reference>
<evidence type="ECO:0000313" key="3">
    <source>
        <dbReference type="Proteomes" id="UP001143486"/>
    </source>
</evidence>
<protein>
    <submittedName>
        <fullName evidence="2">Uncharacterized protein</fullName>
    </submittedName>
</protein>
<sequence>MKFSLFIRKSHRWLSIAFTALVLANIVINITGLGGEGLALAVGLTTLVPLILLMISGLYLFALPYLGGRRGPAAE</sequence>
<feature type="transmembrane region" description="Helical" evidence="1">
    <location>
        <begin position="38"/>
        <end position="61"/>
    </location>
</feature>
<dbReference type="AlphaFoldDB" id="A0A9W6IM68"/>
<dbReference type="Proteomes" id="UP001143486">
    <property type="component" value="Unassembled WGS sequence"/>
</dbReference>
<proteinExistence type="predicted"/>
<organism evidence="2 3">
    <name type="scientific">Maricaulis virginensis</name>
    <dbReference type="NCBI Taxonomy" id="144022"/>
    <lineage>
        <taxon>Bacteria</taxon>
        <taxon>Pseudomonadati</taxon>
        <taxon>Pseudomonadota</taxon>
        <taxon>Alphaproteobacteria</taxon>
        <taxon>Maricaulales</taxon>
        <taxon>Maricaulaceae</taxon>
        <taxon>Maricaulis</taxon>
    </lineage>
</organism>
<dbReference type="EMBL" id="BSFE01000002">
    <property type="protein sequence ID" value="GLK51600.1"/>
    <property type="molecule type" value="Genomic_DNA"/>
</dbReference>
<name>A0A9W6IM68_9PROT</name>
<keyword evidence="1" id="KW-0472">Membrane</keyword>
<dbReference type="RefSeq" id="WP_271185980.1">
    <property type="nucleotide sequence ID" value="NZ_BSFE01000002.1"/>
</dbReference>
<gene>
    <name evidence="2" type="ORF">GCM10017621_11080</name>
</gene>
<keyword evidence="1" id="KW-1133">Transmembrane helix</keyword>
<keyword evidence="3" id="KW-1185">Reference proteome</keyword>
<accession>A0A9W6IM68</accession>
<evidence type="ECO:0000256" key="1">
    <source>
        <dbReference type="SAM" id="Phobius"/>
    </source>
</evidence>